<dbReference type="Proteomes" id="UP000239757">
    <property type="component" value="Unassembled WGS sequence"/>
</dbReference>
<protein>
    <recommendedName>
        <fullName evidence="2">DC1 domain-containing protein</fullName>
    </recommendedName>
</protein>
<gene>
    <name evidence="3" type="ORF">GOBAR_AA04010</name>
</gene>
<evidence type="ECO:0000256" key="1">
    <source>
        <dbReference type="ARBA" id="ARBA00022737"/>
    </source>
</evidence>
<evidence type="ECO:0000313" key="3">
    <source>
        <dbReference type="EMBL" id="PPS16561.1"/>
    </source>
</evidence>
<dbReference type="PANTHER" id="PTHR32410:SF165">
    <property type="entry name" value="C1 DOMAIN FAMILY PROTEIN, PUTATIVE-RELATED"/>
    <property type="match status" value="1"/>
</dbReference>
<dbReference type="PANTHER" id="PTHR32410">
    <property type="entry name" value="CYSTEINE/HISTIDINE-RICH C1 DOMAIN FAMILY PROTEIN"/>
    <property type="match status" value="1"/>
</dbReference>
<proteinExistence type="predicted"/>
<sequence>MELQQHLGHPYPLVFNQEMNHQSEETFCCFGCKRKVKGPSFSCSECGFFLHKGCAEAPIEIQHHPFHRDHLLILHYCKVCHCYIGKQFNYCYSYCKTVFHLKCSLLQRDTSGNFIEIFHRTHQHPFHPYHRKHKLILDKCLPPSVEDKKYHEHPFTLFLRPNSFTCDVCETQGDNVSYSFFTCNIQKVNTEHGSYCCSRPNCDFVIHVKCAIDGNNTFWYDISKLENLDEIEEIDEFENLIIRVLQETKANFQQHSSHDQHSLTFNDEINDNKLRNGCMMPIFSSFYYCLCCDFFLHKTCAELSRKTQLWIVPEPSILLTNGIFKCWACDDGIVICLRCATTPHNFTYQTKESHYLFYDAENKSACSACGRCRDEKGSYICKDCDFVLNSECATLPKNIWHNCDKHPLKLVYRDNNDYSLYHWYLKFWFYYCEVCDNAMHPKCVLGEYPFIKLDIKYKYKDHLHPFTFVQKIHDCNFVGHWECLRLSKYYIS</sequence>
<dbReference type="OrthoDB" id="938199at2759"/>
<name>A0A2P5YLW8_GOSBA</name>
<dbReference type="InterPro" id="IPR004146">
    <property type="entry name" value="DC1"/>
</dbReference>
<feature type="domain" description="DC1" evidence="2">
    <location>
        <begin position="354"/>
        <end position="393"/>
    </location>
</feature>
<keyword evidence="1" id="KW-0677">Repeat</keyword>
<evidence type="ECO:0000313" key="4">
    <source>
        <dbReference type="Proteomes" id="UP000239757"/>
    </source>
</evidence>
<evidence type="ECO:0000259" key="2">
    <source>
        <dbReference type="Pfam" id="PF03107"/>
    </source>
</evidence>
<dbReference type="InterPro" id="IPR053192">
    <property type="entry name" value="Vacuole_Formation_Reg"/>
</dbReference>
<organism evidence="3 4">
    <name type="scientific">Gossypium barbadense</name>
    <name type="common">Sea Island cotton</name>
    <name type="synonym">Hibiscus barbadensis</name>
    <dbReference type="NCBI Taxonomy" id="3634"/>
    <lineage>
        <taxon>Eukaryota</taxon>
        <taxon>Viridiplantae</taxon>
        <taxon>Streptophyta</taxon>
        <taxon>Embryophyta</taxon>
        <taxon>Tracheophyta</taxon>
        <taxon>Spermatophyta</taxon>
        <taxon>Magnoliopsida</taxon>
        <taxon>eudicotyledons</taxon>
        <taxon>Gunneridae</taxon>
        <taxon>Pentapetalae</taxon>
        <taxon>rosids</taxon>
        <taxon>malvids</taxon>
        <taxon>Malvales</taxon>
        <taxon>Malvaceae</taxon>
        <taxon>Malvoideae</taxon>
        <taxon>Gossypium</taxon>
    </lineage>
</organism>
<dbReference type="EMBL" id="KZ663017">
    <property type="protein sequence ID" value="PPS16561.1"/>
    <property type="molecule type" value="Genomic_DNA"/>
</dbReference>
<feature type="domain" description="DC1" evidence="2">
    <location>
        <begin position="257"/>
        <end position="301"/>
    </location>
</feature>
<dbReference type="AlphaFoldDB" id="A0A2P5YLW8"/>
<dbReference type="SUPFAM" id="SSF57889">
    <property type="entry name" value="Cysteine-rich domain"/>
    <property type="match status" value="4"/>
</dbReference>
<feature type="domain" description="DC1" evidence="2">
    <location>
        <begin position="9"/>
        <end position="55"/>
    </location>
</feature>
<reference evidence="3 4" key="1">
    <citation type="submission" date="2015-01" db="EMBL/GenBank/DDBJ databases">
        <title>Genome of allotetraploid Gossypium barbadense reveals genomic plasticity and fiber elongation in cotton evolution.</title>
        <authorList>
            <person name="Chen X."/>
            <person name="Liu X."/>
            <person name="Zhao B."/>
            <person name="Zheng H."/>
            <person name="Hu Y."/>
            <person name="Lu G."/>
            <person name="Yang C."/>
            <person name="Chen J."/>
            <person name="Shan C."/>
            <person name="Zhang L."/>
            <person name="Zhou Y."/>
            <person name="Wang L."/>
            <person name="Guo W."/>
            <person name="Bai Y."/>
            <person name="Ruan J."/>
            <person name="Shangguan X."/>
            <person name="Mao Y."/>
            <person name="Jiang J."/>
            <person name="Zhu Y."/>
            <person name="Lei J."/>
            <person name="Kang H."/>
            <person name="Chen S."/>
            <person name="He X."/>
            <person name="Wang R."/>
            <person name="Wang Y."/>
            <person name="Chen J."/>
            <person name="Wang L."/>
            <person name="Yu S."/>
            <person name="Wang B."/>
            <person name="Wei J."/>
            <person name="Song S."/>
            <person name="Lu X."/>
            <person name="Gao Z."/>
            <person name="Gu W."/>
            <person name="Deng X."/>
            <person name="Ma D."/>
            <person name="Wang S."/>
            <person name="Liang W."/>
            <person name="Fang L."/>
            <person name="Cai C."/>
            <person name="Zhu X."/>
            <person name="Zhou B."/>
            <person name="Zhang Y."/>
            <person name="Chen Z."/>
            <person name="Xu S."/>
            <person name="Zhu R."/>
            <person name="Wang S."/>
            <person name="Zhang T."/>
            <person name="Zhao G."/>
        </authorList>
    </citation>
    <scope>NUCLEOTIDE SEQUENCE [LARGE SCALE GENOMIC DNA]</scope>
    <source>
        <strain evidence="4">cv. Xinhai21</strain>
        <tissue evidence="3">Leaf</tissue>
    </source>
</reference>
<dbReference type="Pfam" id="PF03107">
    <property type="entry name" value="C1_2"/>
    <property type="match status" value="3"/>
</dbReference>
<dbReference type="InterPro" id="IPR046349">
    <property type="entry name" value="C1-like_sf"/>
</dbReference>
<accession>A0A2P5YLW8</accession>